<dbReference type="EMBL" id="QLTT01000015">
    <property type="protein sequence ID" value="RAS59250.1"/>
    <property type="molecule type" value="Genomic_DNA"/>
</dbReference>
<name>A0ABX9DVQ4_9PSEU</name>
<dbReference type="Gene3D" id="1.10.1200.10">
    <property type="entry name" value="ACP-like"/>
    <property type="match status" value="1"/>
</dbReference>
<organism evidence="2 3">
    <name type="scientific">Lentzea atacamensis</name>
    <dbReference type="NCBI Taxonomy" id="531938"/>
    <lineage>
        <taxon>Bacteria</taxon>
        <taxon>Bacillati</taxon>
        <taxon>Actinomycetota</taxon>
        <taxon>Actinomycetes</taxon>
        <taxon>Pseudonocardiales</taxon>
        <taxon>Pseudonocardiaceae</taxon>
        <taxon>Lentzea</taxon>
    </lineage>
</organism>
<dbReference type="RefSeq" id="WP_112232219.1">
    <property type="nucleotide sequence ID" value="NZ_QLTT01000015.1"/>
</dbReference>
<gene>
    <name evidence="2" type="ORF">C8D87_115110</name>
</gene>
<feature type="domain" description="Carrier" evidence="1">
    <location>
        <begin position="4"/>
        <end position="82"/>
    </location>
</feature>
<dbReference type="PROSITE" id="PS50075">
    <property type="entry name" value="CARRIER"/>
    <property type="match status" value="1"/>
</dbReference>
<sequence>MATTEWLPEFETVVRRHLPLLDANTPITPDLALADHGLNSLAMIRLLVDIEDGFGVEFPDDVLAASAFRTAGALWTVLNQVLAA</sequence>
<dbReference type="Proteomes" id="UP000248714">
    <property type="component" value="Unassembled WGS sequence"/>
</dbReference>
<protein>
    <submittedName>
        <fullName evidence="2">Acyl carrier protein</fullName>
    </submittedName>
</protein>
<evidence type="ECO:0000313" key="2">
    <source>
        <dbReference type="EMBL" id="RAS59250.1"/>
    </source>
</evidence>
<accession>A0ABX9DVQ4</accession>
<dbReference type="InterPro" id="IPR036736">
    <property type="entry name" value="ACP-like_sf"/>
</dbReference>
<comment type="caution">
    <text evidence="2">The sequence shown here is derived from an EMBL/GenBank/DDBJ whole genome shotgun (WGS) entry which is preliminary data.</text>
</comment>
<dbReference type="Pfam" id="PF00550">
    <property type="entry name" value="PP-binding"/>
    <property type="match status" value="1"/>
</dbReference>
<dbReference type="SUPFAM" id="SSF47336">
    <property type="entry name" value="ACP-like"/>
    <property type="match status" value="1"/>
</dbReference>
<dbReference type="InterPro" id="IPR009081">
    <property type="entry name" value="PP-bd_ACP"/>
</dbReference>
<proteinExistence type="predicted"/>
<evidence type="ECO:0000313" key="3">
    <source>
        <dbReference type="Proteomes" id="UP000248714"/>
    </source>
</evidence>
<keyword evidence="3" id="KW-1185">Reference proteome</keyword>
<reference evidence="2 3" key="1">
    <citation type="submission" date="2018-06" db="EMBL/GenBank/DDBJ databases">
        <title>Genomic Encyclopedia of Type Strains, Phase IV (KMG-IV): sequencing the most valuable type-strain genomes for metagenomic binning, comparative biology and taxonomic classification.</title>
        <authorList>
            <person name="Goeker M."/>
        </authorList>
    </citation>
    <scope>NUCLEOTIDE SEQUENCE [LARGE SCALE GENOMIC DNA]</scope>
    <source>
        <strain evidence="2 3">DSM 45479</strain>
    </source>
</reference>
<evidence type="ECO:0000259" key="1">
    <source>
        <dbReference type="PROSITE" id="PS50075"/>
    </source>
</evidence>